<dbReference type="GO" id="GO:0003700">
    <property type="term" value="F:DNA-binding transcription factor activity"/>
    <property type="evidence" value="ECO:0007669"/>
    <property type="project" value="InterPro"/>
</dbReference>
<gene>
    <name evidence="3" type="ORF">SY1_06910</name>
</gene>
<name>A0AB94IWE9_9BACT</name>
<organism evidence="3 4">
    <name type="scientific">Fretibacterium fastidiosum</name>
    <dbReference type="NCBI Taxonomy" id="651822"/>
    <lineage>
        <taxon>Bacteria</taxon>
        <taxon>Thermotogati</taxon>
        <taxon>Synergistota</taxon>
        <taxon>Synergistia</taxon>
        <taxon>Synergistales</taxon>
        <taxon>Aminobacteriaceae</taxon>
        <taxon>Fretibacterium</taxon>
    </lineage>
</organism>
<dbReference type="AlphaFoldDB" id="A0AB94IWE9"/>
<dbReference type="InterPro" id="IPR000551">
    <property type="entry name" value="MerR-type_HTH_dom"/>
</dbReference>
<accession>A0AB94IWE9</accession>
<dbReference type="KEGG" id="sbr:SY1_06910"/>
<dbReference type="PANTHER" id="PTHR30204">
    <property type="entry name" value="REDOX-CYCLING DRUG-SENSING TRANSCRIPTIONAL ACTIVATOR SOXR"/>
    <property type="match status" value="1"/>
</dbReference>
<reference evidence="4" key="1">
    <citation type="submission" date="2010-03" db="EMBL/GenBank/DDBJ databases">
        <title>The genome sequence of Synergistetes sp. SGP1.</title>
        <authorList>
            <consortium name="metaHIT consortium -- http://www.metahit.eu/"/>
            <person name="Pajon A."/>
            <person name="Turner K."/>
            <person name="Parkhill J."/>
            <person name="Wade W."/>
            <person name="Vartoukian S."/>
        </authorList>
    </citation>
    <scope>NUCLEOTIDE SEQUENCE [LARGE SCALE GENOMIC DNA]</scope>
    <source>
        <strain evidence="4">SGP1</strain>
    </source>
</reference>
<dbReference type="PROSITE" id="PS50937">
    <property type="entry name" value="HTH_MERR_2"/>
    <property type="match status" value="1"/>
</dbReference>
<evidence type="ECO:0000256" key="1">
    <source>
        <dbReference type="ARBA" id="ARBA00023125"/>
    </source>
</evidence>
<protein>
    <submittedName>
        <fullName evidence="3">Predicted transcriptional regulators</fullName>
    </submittedName>
</protein>
<dbReference type="Gene3D" id="1.10.1660.10">
    <property type="match status" value="1"/>
</dbReference>
<dbReference type="Proteomes" id="UP000008957">
    <property type="component" value="Chromosome"/>
</dbReference>
<dbReference type="Pfam" id="PF13411">
    <property type="entry name" value="MerR_1"/>
    <property type="match status" value="1"/>
</dbReference>
<dbReference type="SUPFAM" id="SSF46955">
    <property type="entry name" value="Putative DNA-binding domain"/>
    <property type="match status" value="1"/>
</dbReference>
<proteinExistence type="predicted"/>
<evidence type="ECO:0000313" key="4">
    <source>
        <dbReference type="Proteomes" id="UP000008957"/>
    </source>
</evidence>
<dbReference type="PROSITE" id="PS00552">
    <property type="entry name" value="HTH_MERR_1"/>
    <property type="match status" value="1"/>
</dbReference>
<dbReference type="InterPro" id="IPR047057">
    <property type="entry name" value="MerR_fam"/>
</dbReference>
<reference evidence="3 4" key="2">
    <citation type="submission" date="2010-03" db="EMBL/GenBank/DDBJ databases">
        <authorList>
            <person name="Pajon A."/>
        </authorList>
    </citation>
    <scope>NUCLEOTIDE SEQUENCE [LARGE SCALE GENOMIC DNA]</scope>
    <source>
        <strain evidence="3 4">SGP1</strain>
    </source>
</reference>
<feature type="domain" description="HTH merR-type" evidence="2">
    <location>
        <begin position="7"/>
        <end position="77"/>
    </location>
</feature>
<dbReference type="InterPro" id="IPR011256">
    <property type="entry name" value="Reg_factor_effector_dom_sf"/>
</dbReference>
<evidence type="ECO:0000313" key="3">
    <source>
        <dbReference type="EMBL" id="CBL28048.1"/>
    </source>
</evidence>
<keyword evidence="4" id="KW-1185">Reference proteome</keyword>
<dbReference type="Gene3D" id="3.20.80.10">
    <property type="entry name" value="Regulatory factor, effector binding domain"/>
    <property type="match status" value="1"/>
</dbReference>
<dbReference type="PANTHER" id="PTHR30204:SF97">
    <property type="entry name" value="MERR FAMILY REGULATORY PROTEIN"/>
    <property type="match status" value="1"/>
</dbReference>
<dbReference type="SUPFAM" id="SSF55136">
    <property type="entry name" value="Probable bacterial effector-binding domain"/>
    <property type="match status" value="1"/>
</dbReference>
<dbReference type="SMART" id="SM00422">
    <property type="entry name" value="HTH_MERR"/>
    <property type="match status" value="1"/>
</dbReference>
<keyword evidence="1" id="KW-0238">DNA-binding</keyword>
<dbReference type="GO" id="GO:0003677">
    <property type="term" value="F:DNA binding"/>
    <property type="evidence" value="ECO:0007669"/>
    <property type="project" value="UniProtKB-KW"/>
</dbReference>
<sequence>MTVNKDKYTIGQMAKLCNVSTKQLRFYDERGLVTPAYRDEINGYRYYERRQIEEILLLSELKQYNFSLEKIGRLLRNRELNPLQKELEQQLYELRRERKDIMAKYDSIIDRILNILHSSVYLIANQKTFAQDIISVQTFPETVVAYTRYVSYWHVDQLFTSRRAELFKFLSEHRLEEMGANMAFFYNGYKKQFSENPDDREGDLEVCIRIKNPDLSLPCVRVVEEFQAVSCIYVGPYRDMLPAYLDLESYARQHQIPLSGESLEEYLIGASMTANPNDYVTRLYLPFAREKRVRP</sequence>
<evidence type="ECO:0000259" key="2">
    <source>
        <dbReference type="PROSITE" id="PS50937"/>
    </source>
</evidence>
<dbReference type="EMBL" id="FP929056">
    <property type="protein sequence ID" value="CBL28048.1"/>
    <property type="molecule type" value="Genomic_DNA"/>
</dbReference>
<dbReference type="InterPro" id="IPR009061">
    <property type="entry name" value="DNA-bd_dom_put_sf"/>
</dbReference>